<feature type="domain" description="DUF7708" evidence="2">
    <location>
        <begin position="118"/>
        <end position="263"/>
    </location>
</feature>
<feature type="compositionally biased region" description="Polar residues" evidence="1">
    <location>
        <begin position="1"/>
        <end position="11"/>
    </location>
</feature>
<gene>
    <name evidence="3" type="ORF">CDV36_014767</name>
</gene>
<evidence type="ECO:0000313" key="4">
    <source>
        <dbReference type="Proteomes" id="UP000277212"/>
    </source>
</evidence>
<organism evidence="3 4">
    <name type="scientific">Fusarium kuroshium</name>
    <dbReference type="NCBI Taxonomy" id="2010991"/>
    <lineage>
        <taxon>Eukaryota</taxon>
        <taxon>Fungi</taxon>
        <taxon>Dikarya</taxon>
        <taxon>Ascomycota</taxon>
        <taxon>Pezizomycotina</taxon>
        <taxon>Sordariomycetes</taxon>
        <taxon>Hypocreomycetidae</taxon>
        <taxon>Hypocreales</taxon>
        <taxon>Nectriaceae</taxon>
        <taxon>Fusarium</taxon>
        <taxon>Fusarium solani species complex</taxon>
    </lineage>
</organism>
<feature type="region of interest" description="Disordered" evidence="1">
    <location>
        <begin position="642"/>
        <end position="701"/>
    </location>
</feature>
<feature type="region of interest" description="Disordered" evidence="1">
    <location>
        <begin position="1"/>
        <end position="34"/>
    </location>
</feature>
<feature type="compositionally biased region" description="Basic residues" evidence="1">
    <location>
        <begin position="591"/>
        <end position="608"/>
    </location>
</feature>
<feature type="compositionally biased region" description="Basic and acidic residues" evidence="1">
    <location>
        <begin position="650"/>
        <end position="667"/>
    </location>
</feature>
<proteinExistence type="predicted"/>
<dbReference type="Pfam" id="PF24809">
    <property type="entry name" value="DUF7708"/>
    <property type="match status" value="1"/>
</dbReference>
<sequence length="701" mass="80166">MKEKLSLSNSGSRDRPVREAFMATPKPEECPPRVKAWFKPENDADLGDPERILKEAYQKAEQFNRDQVRKNRKYEFPSSKLSTMDSVLDEVRKAEEQHIAKKNSRHRFTKAMGLAWTTAVEKINTFSTAIDVLVSSHPEYAALVWGSMKFLFLVTLNHQELARKILEAFCAISEALPEVNFLASELYPIPRMQSTLATIYTHIIDFCSRALRWYNKTRGSFIRKTLAAIKDPWALEFDDVVRQIHRTTARIREQAAVAHQAETRYVSSLVSQVKQEVLELKVGRNVYASSHGALLGGTTLSPLDQPSLMGRAPLVIKEMAKYFLSVPFKPEKALDLGITLRDRRRRRGNPVPDQLWTSVKLRNWISQPGSALVQVQGNLVAADASRDFALDIVELAKGAGLPLAWYVSSQLAEPMAVLNIWRSLVWQVLEQNLHSSSYKNLTESNFNSCTTEDDWISLLVAVLAEIPRVVLVIDSHQDERKTRETVRKFWNTFTERKVTTTVKMLLLTYSNPGTPMPSMLPNDDVEFYSLRMGHDRRPGMARALIQEHHHGLFKTSAGLIAGIGLATVLAHKVWPKGVLYGDAEEWESRPHPKHRHSDRHEHHRRHRRASDAERAIERARRHGDVVYYEEIGPFPGRRRSAALQSYERLSPAEEERIRRMSRDENSRVGRLPYPDEPYPGESFYEPEPRRHSVAQPVTVPR</sequence>
<evidence type="ECO:0000256" key="1">
    <source>
        <dbReference type="SAM" id="MobiDB-lite"/>
    </source>
</evidence>
<comment type="caution">
    <text evidence="3">The sequence shown here is derived from an EMBL/GenBank/DDBJ whole genome shotgun (WGS) entry which is preliminary data.</text>
</comment>
<name>A0A3M2RFI3_9HYPO</name>
<protein>
    <recommendedName>
        <fullName evidence="2">DUF7708 domain-containing protein</fullName>
    </recommendedName>
</protein>
<feature type="region of interest" description="Disordered" evidence="1">
    <location>
        <begin position="586"/>
        <end position="614"/>
    </location>
</feature>
<keyword evidence="4" id="KW-1185">Reference proteome</keyword>
<dbReference type="InterPro" id="IPR056125">
    <property type="entry name" value="DUF7708"/>
</dbReference>
<dbReference type="OrthoDB" id="61900at2759"/>
<dbReference type="AlphaFoldDB" id="A0A3M2RFI3"/>
<accession>A0A3M2RFI3</accession>
<dbReference type="STRING" id="2010991.A0A3M2RFI3"/>
<evidence type="ECO:0000259" key="2">
    <source>
        <dbReference type="Pfam" id="PF24809"/>
    </source>
</evidence>
<reference evidence="3 4" key="1">
    <citation type="submission" date="2017-06" db="EMBL/GenBank/DDBJ databases">
        <title>Comparative genomic analysis of Ambrosia Fusariam Clade fungi.</title>
        <authorList>
            <person name="Stajich J.E."/>
            <person name="Carrillo J."/>
            <person name="Kijimoto T."/>
            <person name="Eskalen A."/>
            <person name="O'Donnell K."/>
            <person name="Kasson M."/>
        </authorList>
    </citation>
    <scope>NUCLEOTIDE SEQUENCE [LARGE SCALE GENOMIC DNA]</scope>
    <source>
        <strain evidence="3">UCR3666</strain>
    </source>
</reference>
<dbReference type="EMBL" id="NKUJ01000490">
    <property type="protein sequence ID" value="RMJ03705.1"/>
    <property type="molecule type" value="Genomic_DNA"/>
</dbReference>
<dbReference type="Proteomes" id="UP000277212">
    <property type="component" value="Unassembled WGS sequence"/>
</dbReference>
<evidence type="ECO:0000313" key="3">
    <source>
        <dbReference type="EMBL" id="RMJ03705.1"/>
    </source>
</evidence>